<dbReference type="PROSITE" id="PS51318">
    <property type="entry name" value="TAT"/>
    <property type="match status" value="1"/>
</dbReference>
<dbReference type="EMBL" id="JBHRXX010000010">
    <property type="protein sequence ID" value="MFC3686298.1"/>
    <property type="molecule type" value="Genomic_DNA"/>
</dbReference>
<dbReference type="InterPro" id="IPR006311">
    <property type="entry name" value="TAT_signal"/>
</dbReference>
<accession>A0ABV7W902</accession>
<sequence>MKRQHASQCAPMDRRQWLRWGGASLAGALGVGSLSALLQNPVKAQADSYKALVCVFLYGGNDGQNTVVPTDTTRYNQYAAVRGPLALPRNSLVSMAGTDLGLHPSMAALAPVCNARKIAAVANVGPLFGPLTKTEFRSLPGTSPLIPDNLFSHSDQQIEWEASSARSLERTGWGGRATDTLGTTNPVISVGGNGHFGLSALGTPLVLPGPGDTFGVEGLEGTWAPTVARKTALEALYQPGNLGSSNVLLDAYAQQQRTAFEVSSRLGAIVGVEPNPAAPTLIDTAFAPLTNAQGVISTDLGRQLYQIAKLVAGRATVQGDRQIFFAQQGGYDTHNEQIAADSLSGVHARLLQGLADAMACFYNAMAAIGMGNNVTLFTQSDFGRTFVPNSSSGTDHAWGNHHLVMGGAVQGGAVYGIYPELVAGGPNDVGVSSWELHGRWIPTTSVDQYAATLLRWFGASDPQLNTILPNLTNFSTRNLGFLG</sequence>
<keyword evidence="2" id="KW-1185">Reference proteome</keyword>
<evidence type="ECO:0000313" key="1">
    <source>
        <dbReference type="EMBL" id="MFC3686298.1"/>
    </source>
</evidence>
<protein>
    <submittedName>
        <fullName evidence="1">DUF1501 domain-containing protein</fullName>
    </submittedName>
</protein>
<evidence type="ECO:0000313" key="2">
    <source>
        <dbReference type="Proteomes" id="UP001595729"/>
    </source>
</evidence>
<dbReference type="Pfam" id="PF07394">
    <property type="entry name" value="DUF1501"/>
    <property type="match status" value="1"/>
</dbReference>
<dbReference type="Proteomes" id="UP001595729">
    <property type="component" value="Unassembled WGS sequence"/>
</dbReference>
<dbReference type="PANTHER" id="PTHR43737:SF1">
    <property type="entry name" value="DUF1501 DOMAIN-CONTAINING PROTEIN"/>
    <property type="match status" value="1"/>
</dbReference>
<comment type="caution">
    <text evidence="1">The sequence shown here is derived from an EMBL/GenBank/DDBJ whole genome shotgun (WGS) entry which is preliminary data.</text>
</comment>
<dbReference type="RefSeq" id="WP_382178935.1">
    <property type="nucleotide sequence ID" value="NZ_JBHRXX010000010.1"/>
</dbReference>
<dbReference type="InterPro" id="IPR010869">
    <property type="entry name" value="DUF1501"/>
</dbReference>
<proteinExistence type="predicted"/>
<gene>
    <name evidence="1" type="ORF">ACFOPI_22095</name>
</gene>
<dbReference type="PANTHER" id="PTHR43737">
    <property type="entry name" value="BLL7424 PROTEIN"/>
    <property type="match status" value="1"/>
</dbReference>
<organism evidence="1 2">
    <name type="scientific">Hydrogenophaga luteola</name>
    <dbReference type="NCBI Taxonomy" id="1591122"/>
    <lineage>
        <taxon>Bacteria</taxon>
        <taxon>Pseudomonadati</taxon>
        <taxon>Pseudomonadota</taxon>
        <taxon>Betaproteobacteria</taxon>
        <taxon>Burkholderiales</taxon>
        <taxon>Comamonadaceae</taxon>
        <taxon>Hydrogenophaga</taxon>
    </lineage>
</organism>
<name>A0ABV7W902_9BURK</name>
<reference evidence="2" key="1">
    <citation type="journal article" date="2019" name="Int. J. Syst. Evol. Microbiol.">
        <title>The Global Catalogue of Microorganisms (GCM) 10K type strain sequencing project: providing services to taxonomists for standard genome sequencing and annotation.</title>
        <authorList>
            <consortium name="The Broad Institute Genomics Platform"/>
            <consortium name="The Broad Institute Genome Sequencing Center for Infectious Disease"/>
            <person name="Wu L."/>
            <person name="Ma J."/>
        </authorList>
    </citation>
    <scope>NUCLEOTIDE SEQUENCE [LARGE SCALE GENOMIC DNA]</scope>
    <source>
        <strain evidence="2">KCTC 42501</strain>
    </source>
</reference>